<dbReference type="AlphaFoldDB" id="A0A3G2T1V6"/>
<protein>
    <submittedName>
        <fullName evidence="2">Uncharacterized protein</fullName>
    </submittedName>
</protein>
<evidence type="ECO:0000256" key="1">
    <source>
        <dbReference type="SAM" id="Phobius"/>
    </source>
</evidence>
<dbReference type="Proteomes" id="UP000279962">
    <property type="component" value="Chromosome"/>
</dbReference>
<keyword evidence="1" id="KW-1133">Transmembrane helix</keyword>
<dbReference type="EMBL" id="CP033133">
    <property type="protein sequence ID" value="AYO54168.1"/>
    <property type="molecule type" value="Genomic_DNA"/>
</dbReference>
<evidence type="ECO:0000313" key="2">
    <source>
        <dbReference type="EMBL" id="AYO54168.1"/>
    </source>
</evidence>
<sequence>MNTKPNLINPAVTHSVQPFGFIKVAALAGLFTTGVIAFAYNPDSTEYKPPVAIPAITPSVYEVQKLQLDSDHSGTAVIKLDDYILKVGFDFEQYPADYGVRGSEYTEVEVSNLAINNVKSIYGAEFNDFTVDADHRAINQLIAGYIMRNKLVEAI</sequence>
<feature type="transmembrane region" description="Helical" evidence="1">
    <location>
        <begin position="20"/>
        <end position="40"/>
    </location>
</feature>
<reference evidence="2 3" key="1">
    <citation type="submission" date="2018-10" db="EMBL/GenBank/DDBJ databases">
        <title>The complete genome of Acinetobacter wuhouensis strain WCHAW010062.</title>
        <authorList>
            <person name="Hu Y."/>
            <person name="Long H."/>
            <person name="Feng Y."/>
            <person name="Zong Z."/>
        </authorList>
    </citation>
    <scope>NUCLEOTIDE SEQUENCE [LARGE SCALE GENOMIC DNA]</scope>
    <source>
        <strain evidence="2 3">WCHAW010062</strain>
    </source>
</reference>
<evidence type="ECO:0000313" key="3">
    <source>
        <dbReference type="Proteomes" id="UP000279962"/>
    </source>
</evidence>
<accession>A0A3G2T1V6</accession>
<proteinExistence type="predicted"/>
<keyword evidence="1" id="KW-0812">Transmembrane</keyword>
<gene>
    <name evidence="2" type="ORF">CDG68_11200</name>
</gene>
<organism evidence="2 3">
    <name type="scientific">Acinetobacter wuhouensis</name>
    <dbReference type="NCBI Taxonomy" id="1879050"/>
    <lineage>
        <taxon>Bacteria</taxon>
        <taxon>Pseudomonadati</taxon>
        <taxon>Pseudomonadota</taxon>
        <taxon>Gammaproteobacteria</taxon>
        <taxon>Moraxellales</taxon>
        <taxon>Moraxellaceae</taxon>
        <taxon>Acinetobacter</taxon>
    </lineage>
</organism>
<keyword evidence="1" id="KW-0472">Membrane</keyword>
<name>A0A3G2T1V6_9GAMM</name>
<dbReference type="RefSeq" id="WP_087554163.1">
    <property type="nucleotide sequence ID" value="NZ_CP033133.1"/>
</dbReference>